<name>A0A9D9GRD6_9BACL</name>
<reference evidence="1" key="2">
    <citation type="journal article" date="2021" name="PeerJ">
        <title>Extensive microbial diversity within the chicken gut microbiome revealed by metagenomics and culture.</title>
        <authorList>
            <person name="Gilroy R."/>
            <person name="Ravi A."/>
            <person name="Getino M."/>
            <person name="Pursley I."/>
            <person name="Horton D.L."/>
            <person name="Alikhan N.F."/>
            <person name="Baker D."/>
            <person name="Gharbi K."/>
            <person name="Hall N."/>
            <person name="Watson M."/>
            <person name="Adriaenssens E.M."/>
            <person name="Foster-Nyarko E."/>
            <person name="Jarju S."/>
            <person name="Secka A."/>
            <person name="Antonio M."/>
            <person name="Oren A."/>
            <person name="Chaudhuri R.R."/>
            <person name="La Ragione R."/>
            <person name="Hildebrand F."/>
            <person name="Pallen M.J."/>
        </authorList>
    </citation>
    <scope>NUCLEOTIDE SEQUENCE</scope>
    <source>
        <strain evidence="1">1748</strain>
    </source>
</reference>
<protein>
    <submittedName>
        <fullName evidence="1">Uncharacterized protein</fullName>
    </submittedName>
</protein>
<dbReference type="Proteomes" id="UP000823629">
    <property type="component" value="Unassembled WGS sequence"/>
</dbReference>
<comment type="caution">
    <text evidence="1">The sequence shown here is derived from an EMBL/GenBank/DDBJ whole genome shotgun (WGS) entry which is preliminary data.</text>
</comment>
<reference evidence="1" key="1">
    <citation type="submission" date="2020-10" db="EMBL/GenBank/DDBJ databases">
        <authorList>
            <person name="Gilroy R."/>
        </authorList>
    </citation>
    <scope>NUCLEOTIDE SEQUENCE</scope>
    <source>
        <strain evidence="1">1748</strain>
    </source>
</reference>
<evidence type="ECO:0000313" key="1">
    <source>
        <dbReference type="EMBL" id="MBO8413859.1"/>
    </source>
</evidence>
<proteinExistence type="predicted"/>
<evidence type="ECO:0000313" key="2">
    <source>
        <dbReference type="Proteomes" id="UP000823629"/>
    </source>
</evidence>
<dbReference type="EMBL" id="JADING010000001">
    <property type="protein sequence ID" value="MBO8413859.1"/>
    <property type="molecule type" value="Genomic_DNA"/>
</dbReference>
<sequence length="389" mass="45759">MRRKRGGNSNQNRDENFLIVPSSSYRNLFCSLCLLDGIDVSFESLQAYAYCLTNSSLVFPNLEKKEKFFLKKSWNKIEFKVVRYFSHLCFMTVFTYSYENEKEVNQQKRSVKFVKKIQKKGLVNNRSSLENYLKDTEKITSQLENSRRFNLERLIRLNFAYDSELGRPFYGDRSKLKDVKDIDFLIVQKFLKKKRLDYLDIFVGYPEASNLLTFKKVYKPASKIFFHTNELKVNPRVRKLSLNWKFDDCNVYNFQYSKINSELSFLNKLALFETVKVIFDLKEEDLILSYIDSFVSFATAVSEEEVFSKLNSEIEDKFSLGLAKLKDRLFKFDSIEEEAKFYLLLNGLNLSLDKSRYINLLGSLTLDNIKKETLNLTYLGSLNLKGDKK</sequence>
<accession>A0A9D9GRD6</accession>
<gene>
    <name evidence="1" type="ORF">IAC78_00035</name>
</gene>
<organism evidence="1 2">
    <name type="scientific">Candidatus Scatoplasma merdavium</name>
    <dbReference type="NCBI Taxonomy" id="2840932"/>
    <lineage>
        <taxon>Bacteria</taxon>
        <taxon>Bacillati</taxon>
        <taxon>Bacillota</taxon>
        <taxon>Bacilli</taxon>
        <taxon>Bacillales</taxon>
        <taxon>Candidatus Scatoplasma</taxon>
    </lineage>
</organism>
<dbReference type="AlphaFoldDB" id="A0A9D9GRD6"/>